<evidence type="ECO:0000256" key="4">
    <source>
        <dbReference type="ARBA" id="ARBA00022512"/>
    </source>
</evidence>
<evidence type="ECO:0000256" key="6">
    <source>
        <dbReference type="ARBA" id="ARBA00022729"/>
    </source>
</evidence>
<evidence type="ECO:0008006" key="11">
    <source>
        <dbReference type="Google" id="ProtNLM"/>
    </source>
</evidence>
<dbReference type="STRING" id="763406.A0A1E3NKF9"/>
<dbReference type="EMBL" id="KV454003">
    <property type="protein sequence ID" value="ODQ46632.1"/>
    <property type="molecule type" value="Genomic_DNA"/>
</dbReference>
<comment type="subcellular location">
    <subcellularLocation>
        <location evidence="2">Cell membrane</location>
        <topology evidence="2">Lipid-anchor</topology>
        <topology evidence="2">GPI-anchor</topology>
    </subcellularLocation>
    <subcellularLocation>
        <location evidence="1">Secreted</location>
        <location evidence="1">Cell wall</location>
    </subcellularLocation>
</comment>
<sequence length="372" mass="39042">SLSSTTSISVPSGCSYSKAFTATAQSDLDTLAGCQAIKGDVIITGNLGSANIANVKVIYGDLQVYDTQTLEALTADSITTITGALKLHNDTLLSTLSFASLSSIGAINWVTLPNLGETGLHEVYECNSILVSDTNLTALDGLNPTDVEVFNVNNNKQLVSISSGIETVSNALTVAFNGNDTTVEFEDLIWANNMTFYSVSSISIPEIIAINKSAGFFESSVEELDFSLVTSIGGDLTIENNEQLNFIDFGNVTSIGGGLVIVNNTDLVSIDNLDSIKSIQGAVIIKGDFDNCTMHSLKTVKGSFDLETSGYADCDPYKKLSKNGGIKGDYTCKAKAKKSSSSSATSKSTKSSSTKTKSSTKSTSGSDDSADK</sequence>
<protein>
    <recommendedName>
        <fullName evidence="11">Receptor L-domain domain-containing protein</fullName>
    </recommendedName>
</protein>
<feature type="non-terminal residue" evidence="9">
    <location>
        <position position="372"/>
    </location>
</feature>
<dbReference type="GO" id="GO:0009986">
    <property type="term" value="C:cell surface"/>
    <property type="evidence" value="ECO:0007669"/>
    <property type="project" value="TreeGrafter"/>
</dbReference>
<evidence type="ECO:0000256" key="5">
    <source>
        <dbReference type="ARBA" id="ARBA00022525"/>
    </source>
</evidence>
<evidence type="ECO:0000256" key="3">
    <source>
        <dbReference type="ARBA" id="ARBA00005798"/>
    </source>
</evidence>
<evidence type="ECO:0000256" key="2">
    <source>
        <dbReference type="ARBA" id="ARBA00004609"/>
    </source>
</evidence>
<dbReference type="Proteomes" id="UP000094455">
    <property type="component" value="Unassembled WGS sequence"/>
</dbReference>
<dbReference type="GO" id="GO:0031505">
    <property type="term" value="P:fungal-type cell wall organization"/>
    <property type="evidence" value="ECO:0007669"/>
    <property type="project" value="TreeGrafter"/>
</dbReference>
<name>A0A1E3NKF9_9ASCO</name>
<keyword evidence="7" id="KW-0325">Glycoprotein</keyword>
<reference evidence="9 10" key="1">
    <citation type="journal article" date="2016" name="Proc. Natl. Acad. Sci. U.S.A.">
        <title>Comparative genomics of biotechnologically important yeasts.</title>
        <authorList>
            <person name="Riley R."/>
            <person name="Haridas S."/>
            <person name="Wolfe K.H."/>
            <person name="Lopes M.R."/>
            <person name="Hittinger C.T."/>
            <person name="Goeker M."/>
            <person name="Salamov A.A."/>
            <person name="Wisecaver J.H."/>
            <person name="Long T.M."/>
            <person name="Calvey C.H."/>
            <person name="Aerts A.L."/>
            <person name="Barry K.W."/>
            <person name="Choi C."/>
            <person name="Clum A."/>
            <person name="Coughlan A.Y."/>
            <person name="Deshpande S."/>
            <person name="Douglass A.P."/>
            <person name="Hanson S.J."/>
            <person name="Klenk H.-P."/>
            <person name="LaButti K.M."/>
            <person name="Lapidus A."/>
            <person name="Lindquist E.A."/>
            <person name="Lipzen A.M."/>
            <person name="Meier-Kolthoff J.P."/>
            <person name="Ohm R.A."/>
            <person name="Otillar R.P."/>
            <person name="Pangilinan J.L."/>
            <person name="Peng Y."/>
            <person name="Rokas A."/>
            <person name="Rosa C.A."/>
            <person name="Scheuner C."/>
            <person name="Sibirny A.A."/>
            <person name="Slot J.C."/>
            <person name="Stielow J.B."/>
            <person name="Sun H."/>
            <person name="Kurtzman C.P."/>
            <person name="Blackwell M."/>
            <person name="Grigoriev I.V."/>
            <person name="Jeffries T.W."/>
        </authorList>
    </citation>
    <scope>NUCLEOTIDE SEQUENCE [LARGE SCALE GENOMIC DNA]</scope>
    <source>
        <strain evidence="9 10">NRRL Y-2026</strain>
    </source>
</reference>
<dbReference type="InterPro" id="IPR036941">
    <property type="entry name" value="Rcpt_L-dom_sf"/>
</dbReference>
<keyword evidence="5" id="KW-0964">Secreted</keyword>
<dbReference type="RefSeq" id="XP_019017745.1">
    <property type="nucleotide sequence ID" value="XM_019162237.1"/>
</dbReference>
<proteinExistence type="inferred from homology"/>
<dbReference type="PANTHER" id="PTHR31018">
    <property type="entry name" value="SPORULATION-SPECIFIC PROTEIN-RELATED"/>
    <property type="match status" value="1"/>
</dbReference>
<keyword evidence="6" id="KW-0732">Signal</keyword>
<evidence type="ECO:0000313" key="9">
    <source>
        <dbReference type="EMBL" id="ODQ46632.1"/>
    </source>
</evidence>
<gene>
    <name evidence="9" type="ORF">PICMEDRAFT_22133</name>
</gene>
<dbReference type="SUPFAM" id="SSF52058">
    <property type="entry name" value="L domain-like"/>
    <property type="match status" value="2"/>
</dbReference>
<dbReference type="GO" id="GO:0009277">
    <property type="term" value="C:fungal-type cell wall"/>
    <property type="evidence" value="ECO:0007669"/>
    <property type="project" value="TreeGrafter"/>
</dbReference>
<evidence type="ECO:0000313" key="10">
    <source>
        <dbReference type="Proteomes" id="UP000094455"/>
    </source>
</evidence>
<feature type="non-terminal residue" evidence="9">
    <location>
        <position position="1"/>
    </location>
</feature>
<dbReference type="GO" id="GO:0005886">
    <property type="term" value="C:plasma membrane"/>
    <property type="evidence" value="ECO:0007669"/>
    <property type="project" value="UniProtKB-SubCell"/>
</dbReference>
<keyword evidence="4" id="KW-0134">Cell wall</keyword>
<dbReference type="InterPro" id="IPR051648">
    <property type="entry name" value="CWI-Assembly_Regulator"/>
</dbReference>
<feature type="compositionally biased region" description="Low complexity" evidence="8">
    <location>
        <begin position="339"/>
        <end position="372"/>
    </location>
</feature>
<dbReference type="PANTHER" id="PTHR31018:SF3">
    <property type="entry name" value="RECEPTOR PROTEIN-TYROSINE KINASE"/>
    <property type="match status" value="1"/>
</dbReference>
<dbReference type="Gene3D" id="3.80.20.20">
    <property type="entry name" value="Receptor L-domain"/>
    <property type="match status" value="2"/>
</dbReference>
<dbReference type="OrthoDB" id="536881at2759"/>
<feature type="region of interest" description="Disordered" evidence="8">
    <location>
        <begin position="335"/>
        <end position="372"/>
    </location>
</feature>
<evidence type="ECO:0000256" key="8">
    <source>
        <dbReference type="SAM" id="MobiDB-lite"/>
    </source>
</evidence>
<dbReference type="AlphaFoldDB" id="A0A1E3NKF9"/>
<evidence type="ECO:0000256" key="7">
    <source>
        <dbReference type="ARBA" id="ARBA00023180"/>
    </source>
</evidence>
<evidence type="ECO:0000256" key="1">
    <source>
        <dbReference type="ARBA" id="ARBA00004191"/>
    </source>
</evidence>
<comment type="similarity">
    <text evidence="3">Belongs to the SPS2 family.</text>
</comment>
<accession>A0A1E3NKF9</accession>
<dbReference type="GeneID" id="30178924"/>
<organism evidence="9 10">
    <name type="scientific">Pichia membranifaciens NRRL Y-2026</name>
    <dbReference type="NCBI Taxonomy" id="763406"/>
    <lineage>
        <taxon>Eukaryota</taxon>
        <taxon>Fungi</taxon>
        <taxon>Dikarya</taxon>
        <taxon>Ascomycota</taxon>
        <taxon>Saccharomycotina</taxon>
        <taxon>Pichiomycetes</taxon>
        <taxon>Pichiales</taxon>
        <taxon>Pichiaceae</taxon>
        <taxon>Pichia</taxon>
    </lineage>
</organism>
<keyword evidence="10" id="KW-1185">Reference proteome</keyword>